<dbReference type="EMBL" id="VSWD01000007">
    <property type="protein sequence ID" value="KAK3097086.1"/>
    <property type="molecule type" value="Genomic_DNA"/>
</dbReference>
<dbReference type="PANTHER" id="PTHR11505">
    <property type="entry name" value="L1 TRANSPOSABLE ELEMENT-RELATED"/>
    <property type="match status" value="1"/>
</dbReference>
<evidence type="ECO:0000313" key="4">
    <source>
        <dbReference type="Proteomes" id="UP001186944"/>
    </source>
</evidence>
<name>A0AA88Y3G7_PINIB</name>
<keyword evidence="4" id="KW-1185">Reference proteome</keyword>
<evidence type="ECO:0000256" key="2">
    <source>
        <dbReference type="SAM" id="MobiDB-lite"/>
    </source>
</evidence>
<feature type="region of interest" description="Disordered" evidence="2">
    <location>
        <begin position="253"/>
        <end position="296"/>
    </location>
</feature>
<evidence type="ECO:0000313" key="3">
    <source>
        <dbReference type="EMBL" id="KAK3097086.1"/>
    </source>
</evidence>
<reference evidence="3" key="1">
    <citation type="submission" date="2019-08" db="EMBL/GenBank/DDBJ databases">
        <title>The improved chromosome-level genome for the pearl oyster Pinctada fucata martensii using PacBio sequencing and Hi-C.</title>
        <authorList>
            <person name="Zheng Z."/>
        </authorList>
    </citation>
    <scope>NUCLEOTIDE SEQUENCE</scope>
    <source>
        <strain evidence="3">ZZ-2019</strain>
        <tissue evidence="3">Adductor muscle</tissue>
    </source>
</reference>
<dbReference type="Proteomes" id="UP001186944">
    <property type="component" value="Unassembled WGS sequence"/>
</dbReference>
<accession>A0AA88Y3G7</accession>
<comment type="caution">
    <text evidence="3">The sequence shown here is derived from an EMBL/GenBank/DDBJ whole genome shotgun (WGS) entry which is preliminary data.</text>
</comment>
<keyword evidence="1" id="KW-0175">Coiled coil</keyword>
<dbReference type="InterPro" id="IPR004244">
    <property type="entry name" value="Transposase_22"/>
</dbReference>
<sequence>METKLTSIEHQTRTLQEVNEKLTRLTTRVERSEEKMTEIENKVIDLDGNLQGCSNLFDGLKEKSEKVSTDLKELGSRVSCTEVDGRSMTMQMNSLVRRCEEMEEKVKDQQCRSMKYNIIFSGIQESEGNEDCEKIIKEFIAEKLKVEGEIPLVNVHRIGNRSKARRGGRPRSIIAKFLYYKDMQRVKGAGKQLKGTSFGMNEQFPAEVEEVRKKLYPIAKEERRKGKKVVLLRDRLYVEDELIIPERYEWPQHRSDASARPPRPPPRHKRTRYNGSTPDRSVSFGGAMASTPYVNS</sequence>
<organism evidence="3 4">
    <name type="scientific">Pinctada imbricata</name>
    <name type="common">Atlantic pearl-oyster</name>
    <name type="synonym">Pinctada martensii</name>
    <dbReference type="NCBI Taxonomy" id="66713"/>
    <lineage>
        <taxon>Eukaryota</taxon>
        <taxon>Metazoa</taxon>
        <taxon>Spiralia</taxon>
        <taxon>Lophotrochozoa</taxon>
        <taxon>Mollusca</taxon>
        <taxon>Bivalvia</taxon>
        <taxon>Autobranchia</taxon>
        <taxon>Pteriomorphia</taxon>
        <taxon>Pterioida</taxon>
        <taxon>Pterioidea</taxon>
        <taxon>Pteriidae</taxon>
        <taxon>Pinctada</taxon>
    </lineage>
</organism>
<dbReference type="AlphaFoldDB" id="A0AA88Y3G7"/>
<protein>
    <submittedName>
        <fullName evidence="3">Uncharacterized protein</fullName>
    </submittedName>
</protein>
<dbReference type="Gene3D" id="3.30.70.1820">
    <property type="entry name" value="L1 transposable element, RRM domain"/>
    <property type="match status" value="1"/>
</dbReference>
<proteinExistence type="predicted"/>
<evidence type="ECO:0000256" key="1">
    <source>
        <dbReference type="SAM" id="Coils"/>
    </source>
</evidence>
<dbReference type="SUPFAM" id="SSF57997">
    <property type="entry name" value="Tropomyosin"/>
    <property type="match status" value="1"/>
</dbReference>
<gene>
    <name evidence="3" type="ORF">FSP39_006248</name>
</gene>
<dbReference type="Gene3D" id="1.20.5.340">
    <property type="match status" value="1"/>
</dbReference>
<feature type="coiled-coil region" evidence="1">
    <location>
        <begin position="8"/>
        <end position="49"/>
    </location>
</feature>